<feature type="chain" id="PRO_5042201667" description="Apolipoprotein N-acyltransferase" evidence="10">
    <location>
        <begin position="24"/>
        <end position="525"/>
    </location>
</feature>
<name>A0AAE3SZC2_9BURK</name>
<dbReference type="EMBL" id="JAQIPB010000003">
    <property type="protein sequence ID" value="MDA7417017.1"/>
    <property type="molecule type" value="Genomic_DNA"/>
</dbReference>
<dbReference type="PROSITE" id="PS50263">
    <property type="entry name" value="CN_HYDROLASE"/>
    <property type="match status" value="1"/>
</dbReference>
<feature type="transmembrane region" description="Helical" evidence="9">
    <location>
        <begin position="169"/>
        <end position="192"/>
    </location>
</feature>
<dbReference type="Pfam" id="PF00795">
    <property type="entry name" value="CN_hydrolase"/>
    <property type="match status" value="1"/>
</dbReference>
<dbReference type="NCBIfam" id="TIGR00546">
    <property type="entry name" value="lnt"/>
    <property type="match status" value="1"/>
</dbReference>
<feature type="transmembrane region" description="Helical" evidence="9">
    <location>
        <begin position="96"/>
        <end position="119"/>
    </location>
</feature>
<dbReference type="AlphaFoldDB" id="A0AAE3SZC2"/>
<evidence type="ECO:0000256" key="7">
    <source>
        <dbReference type="ARBA" id="ARBA00023136"/>
    </source>
</evidence>
<evidence type="ECO:0000256" key="3">
    <source>
        <dbReference type="ARBA" id="ARBA00022475"/>
    </source>
</evidence>
<evidence type="ECO:0000256" key="9">
    <source>
        <dbReference type="HAMAP-Rule" id="MF_01148"/>
    </source>
</evidence>
<feature type="transmembrane region" description="Helical" evidence="9">
    <location>
        <begin position="204"/>
        <end position="225"/>
    </location>
</feature>
<feature type="domain" description="CN hydrolase" evidence="11">
    <location>
        <begin position="242"/>
        <end position="484"/>
    </location>
</feature>
<dbReference type="Pfam" id="PF20154">
    <property type="entry name" value="LNT_N"/>
    <property type="match status" value="1"/>
</dbReference>
<keyword evidence="4 9" id="KW-0808">Transferase</keyword>
<evidence type="ECO:0000313" key="13">
    <source>
        <dbReference type="Proteomes" id="UP001212602"/>
    </source>
</evidence>
<dbReference type="Gene3D" id="3.60.110.10">
    <property type="entry name" value="Carbon-nitrogen hydrolase"/>
    <property type="match status" value="1"/>
</dbReference>
<gene>
    <name evidence="9 12" type="primary">lnt</name>
    <name evidence="12" type="ORF">PGB34_11625</name>
</gene>
<evidence type="ECO:0000256" key="1">
    <source>
        <dbReference type="ARBA" id="ARBA00004651"/>
    </source>
</evidence>
<evidence type="ECO:0000256" key="10">
    <source>
        <dbReference type="SAM" id="SignalP"/>
    </source>
</evidence>
<dbReference type="GO" id="GO:0042158">
    <property type="term" value="P:lipoprotein biosynthetic process"/>
    <property type="evidence" value="ECO:0007669"/>
    <property type="project" value="UniProtKB-UniRule"/>
</dbReference>
<comment type="pathway">
    <text evidence="9">Protein modification; lipoprotein biosynthesis (N-acyl transfer).</text>
</comment>
<dbReference type="InterPro" id="IPR036526">
    <property type="entry name" value="C-N_Hydrolase_sf"/>
</dbReference>
<evidence type="ECO:0000313" key="12">
    <source>
        <dbReference type="EMBL" id="MDA7417017.1"/>
    </source>
</evidence>
<dbReference type="CDD" id="cd07571">
    <property type="entry name" value="ALP_N-acyl_transferase"/>
    <property type="match status" value="1"/>
</dbReference>
<protein>
    <recommendedName>
        <fullName evidence="9">Apolipoprotein N-acyltransferase</fullName>
        <shortName evidence="9">ALP N-acyltransferase</shortName>
        <ecNumber evidence="9">2.3.1.269</ecNumber>
    </recommendedName>
</protein>
<keyword evidence="6 9" id="KW-1133">Transmembrane helix</keyword>
<dbReference type="InterPro" id="IPR003010">
    <property type="entry name" value="C-N_Hydrolase"/>
</dbReference>
<sequence>MSFPRASALLRALAFVLAGLAQAASIASPWDGQPQPWLQWLSLAALVALLDGLRAQGAGWMRAGLHGWFFATAWLCGTFWWLFISMNTYGGLAAPLAALAVLALAGALSLYYAVAAALFVRRAPDQPLRAALLFALLWTLAELVRGSWFTGFPWGAGGYAHLDGPLAGYAPWLGVYGVGAVSAWLAAVCALAPRRGRGLWRQHLAPAAVTVLCLALLPLAGKAWLQREGAQGSAGTLRVALLQGNIPQDEKFIPGTGVATALRWYGEQLRDATAPLVVTPETAVPLLPRQLPPGYLEAIAQRYSQGGQAALVGLPFADRPRAYSNTVLAFAPGQAQPYRYDKHHLVPFGEFVPPGFRWFIELMNIPLGDFQRGGLGQPGFEWLGQRIAPNICYEDLFGDEIGASFRDAARAPTLLLNVSNIAWFGNTVAIDQHLGISRMRALEFQRPMLRATNTGATVAIDHRGVVTHELPRHTRGVLEAEVEGRTGITPYAWWVSRLGLWPLWVLSLAGVLALARRRQRDDGPI</sequence>
<keyword evidence="13" id="KW-1185">Reference proteome</keyword>
<keyword evidence="10" id="KW-0732">Signal</keyword>
<feature type="transmembrane region" description="Helical" evidence="9">
    <location>
        <begin position="491"/>
        <end position="515"/>
    </location>
</feature>
<organism evidence="12 13">
    <name type="scientific">Xenophilus arseniciresistens</name>
    <dbReference type="NCBI Taxonomy" id="1283306"/>
    <lineage>
        <taxon>Bacteria</taxon>
        <taxon>Pseudomonadati</taxon>
        <taxon>Pseudomonadota</taxon>
        <taxon>Betaproteobacteria</taxon>
        <taxon>Burkholderiales</taxon>
        <taxon>Comamonadaceae</taxon>
        <taxon>Xenophilus</taxon>
    </lineage>
</organism>
<comment type="caution">
    <text evidence="12">The sequence shown here is derived from an EMBL/GenBank/DDBJ whole genome shotgun (WGS) entry which is preliminary data.</text>
</comment>
<comment type="subcellular location">
    <subcellularLocation>
        <location evidence="1 9">Cell membrane</location>
        <topology evidence="1 9">Multi-pass membrane protein</topology>
    </subcellularLocation>
</comment>
<dbReference type="GO" id="GO:0016410">
    <property type="term" value="F:N-acyltransferase activity"/>
    <property type="evidence" value="ECO:0007669"/>
    <property type="project" value="UniProtKB-UniRule"/>
</dbReference>
<dbReference type="InterPro" id="IPR045378">
    <property type="entry name" value="LNT_N"/>
</dbReference>
<feature type="signal peptide" evidence="10">
    <location>
        <begin position="1"/>
        <end position="23"/>
    </location>
</feature>
<comment type="similarity">
    <text evidence="2 9">Belongs to the CN hydrolase family. Apolipoprotein N-acyltransferase subfamily.</text>
</comment>
<evidence type="ECO:0000256" key="6">
    <source>
        <dbReference type="ARBA" id="ARBA00022989"/>
    </source>
</evidence>
<dbReference type="PANTHER" id="PTHR38686">
    <property type="entry name" value="APOLIPOPROTEIN N-ACYLTRANSFERASE"/>
    <property type="match status" value="1"/>
</dbReference>
<evidence type="ECO:0000256" key="2">
    <source>
        <dbReference type="ARBA" id="ARBA00010065"/>
    </source>
</evidence>
<evidence type="ECO:0000256" key="5">
    <source>
        <dbReference type="ARBA" id="ARBA00022692"/>
    </source>
</evidence>
<feature type="transmembrane region" description="Helical" evidence="9">
    <location>
        <begin position="37"/>
        <end position="53"/>
    </location>
</feature>
<dbReference type="PANTHER" id="PTHR38686:SF1">
    <property type="entry name" value="APOLIPOPROTEIN N-ACYLTRANSFERASE"/>
    <property type="match status" value="1"/>
</dbReference>
<evidence type="ECO:0000259" key="11">
    <source>
        <dbReference type="PROSITE" id="PS50263"/>
    </source>
</evidence>
<dbReference type="SUPFAM" id="SSF56317">
    <property type="entry name" value="Carbon-nitrogen hydrolase"/>
    <property type="match status" value="1"/>
</dbReference>
<dbReference type="RefSeq" id="WP_271428235.1">
    <property type="nucleotide sequence ID" value="NZ_JAQIPB010000003.1"/>
</dbReference>
<keyword evidence="3 9" id="KW-1003">Cell membrane</keyword>
<keyword evidence="7 9" id="KW-0472">Membrane</keyword>
<keyword evidence="8 9" id="KW-0012">Acyltransferase</keyword>
<feature type="transmembrane region" description="Helical" evidence="9">
    <location>
        <begin position="131"/>
        <end position="149"/>
    </location>
</feature>
<reference evidence="12" key="1">
    <citation type="submission" date="2023-01" db="EMBL/GenBank/DDBJ databases">
        <title>Xenophilus mangrovi sp. nov., isolated from soil of Mangrove nature reserve.</title>
        <authorList>
            <person name="Xu S."/>
            <person name="Liu Z."/>
            <person name="Xu Y."/>
        </authorList>
    </citation>
    <scope>NUCLEOTIDE SEQUENCE</scope>
    <source>
        <strain evidence="12">YW8</strain>
    </source>
</reference>
<dbReference type="HAMAP" id="MF_01148">
    <property type="entry name" value="Lnt"/>
    <property type="match status" value="1"/>
</dbReference>
<dbReference type="Proteomes" id="UP001212602">
    <property type="component" value="Unassembled WGS sequence"/>
</dbReference>
<comment type="function">
    <text evidence="9">Catalyzes the phospholipid dependent N-acylation of the N-terminal cysteine of apolipoprotein, the last step in lipoprotein maturation.</text>
</comment>
<proteinExistence type="inferred from homology"/>
<dbReference type="EC" id="2.3.1.269" evidence="9"/>
<accession>A0AAE3SZC2</accession>
<comment type="catalytic activity">
    <reaction evidence="9">
        <text>N-terminal S-1,2-diacyl-sn-glyceryl-L-cysteinyl-[lipoprotein] + a glycerophospholipid = N-acyl-S-1,2-diacyl-sn-glyceryl-L-cysteinyl-[lipoprotein] + a 2-acyl-sn-glycero-3-phospholipid + H(+)</text>
        <dbReference type="Rhea" id="RHEA:48228"/>
        <dbReference type="Rhea" id="RHEA-COMP:14681"/>
        <dbReference type="Rhea" id="RHEA-COMP:14684"/>
        <dbReference type="ChEBI" id="CHEBI:15378"/>
        <dbReference type="ChEBI" id="CHEBI:136912"/>
        <dbReference type="ChEBI" id="CHEBI:140656"/>
        <dbReference type="ChEBI" id="CHEBI:140657"/>
        <dbReference type="ChEBI" id="CHEBI:140660"/>
        <dbReference type="EC" id="2.3.1.269"/>
    </reaction>
</comment>
<dbReference type="GO" id="GO:0005886">
    <property type="term" value="C:plasma membrane"/>
    <property type="evidence" value="ECO:0007669"/>
    <property type="project" value="UniProtKB-SubCell"/>
</dbReference>
<keyword evidence="5 9" id="KW-0812">Transmembrane</keyword>
<evidence type="ECO:0000256" key="8">
    <source>
        <dbReference type="ARBA" id="ARBA00023315"/>
    </source>
</evidence>
<feature type="transmembrane region" description="Helical" evidence="9">
    <location>
        <begin position="65"/>
        <end position="84"/>
    </location>
</feature>
<evidence type="ECO:0000256" key="4">
    <source>
        <dbReference type="ARBA" id="ARBA00022679"/>
    </source>
</evidence>
<dbReference type="InterPro" id="IPR004563">
    <property type="entry name" value="Apolipo_AcylTrfase"/>
</dbReference>